<evidence type="ECO:0000313" key="8">
    <source>
        <dbReference type="EMBL" id="MBB6070856.1"/>
    </source>
</evidence>
<dbReference type="PROSITE" id="PS00107">
    <property type="entry name" value="PROTEIN_KINASE_ATP"/>
    <property type="match status" value="1"/>
</dbReference>
<dbReference type="InterPro" id="IPR008271">
    <property type="entry name" value="Ser/Thr_kinase_AS"/>
</dbReference>
<keyword evidence="1" id="KW-0808">Transferase</keyword>
<evidence type="ECO:0000256" key="4">
    <source>
        <dbReference type="ARBA" id="ARBA00022840"/>
    </source>
</evidence>
<evidence type="ECO:0000256" key="6">
    <source>
        <dbReference type="SAM" id="MobiDB-lite"/>
    </source>
</evidence>
<evidence type="ECO:0000256" key="3">
    <source>
        <dbReference type="ARBA" id="ARBA00022777"/>
    </source>
</evidence>
<dbReference type="Pfam" id="PF14559">
    <property type="entry name" value="TPR_19"/>
    <property type="match status" value="1"/>
</dbReference>
<dbReference type="InterPro" id="IPR011009">
    <property type="entry name" value="Kinase-like_dom_sf"/>
</dbReference>
<dbReference type="EMBL" id="JACHIA010000006">
    <property type="protein sequence ID" value="MBB6070856.1"/>
    <property type="molecule type" value="Genomic_DNA"/>
</dbReference>
<dbReference type="SMART" id="SM00220">
    <property type="entry name" value="S_TKc"/>
    <property type="match status" value="1"/>
</dbReference>
<feature type="binding site" evidence="5">
    <location>
        <position position="46"/>
    </location>
    <ligand>
        <name>ATP</name>
        <dbReference type="ChEBI" id="CHEBI:30616"/>
    </ligand>
</feature>
<dbReference type="PROSITE" id="PS50011">
    <property type="entry name" value="PROTEIN_KINASE_DOM"/>
    <property type="match status" value="1"/>
</dbReference>
<dbReference type="PROSITE" id="PS00108">
    <property type="entry name" value="PROTEIN_KINASE_ST"/>
    <property type="match status" value="1"/>
</dbReference>
<dbReference type="PANTHER" id="PTHR43289:SF6">
    <property type="entry name" value="SERINE_THREONINE-PROTEIN KINASE NEKL-3"/>
    <property type="match status" value="1"/>
</dbReference>
<name>A0A841GYP6_9BACT</name>
<dbReference type="Gene3D" id="1.25.40.10">
    <property type="entry name" value="Tetratricopeptide repeat domain"/>
    <property type="match status" value="1"/>
</dbReference>
<evidence type="ECO:0000256" key="1">
    <source>
        <dbReference type="ARBA" id="ARBA00022679"/>
    </source>
</evidence>
<dbReference type="SUPFAM" id="SSF56112">
    <property type="entry name" value="Protein kinase-like (PK-like)"/>
    <property type="match status" value="1"/>
</dbReference>
<dbReference type="PANTHER" id="PTHR43289">
    <property type="entry name" value="MITOGEN-ACTIVATED PROTEIN KINASE KINASE KINASE 20-RELATED"/>
    <property type="match status" value="1"/>
</dbReference>
<organism evidence="8 9">
    <name type="scientific">Longimicrobium terrae</name>
    <dbReference type="NCBI Taxonomy" id="1639882"/>
    <lineage>
        <taxon>Bacteria</taxon>
        <taxon>Pseudomonadati</taxon>
        <taxon>Gemmatimonadota</taxon>
        <taxon>Longimicrobiia</taxon>
        <taxon>Longimicrobiales</taxon>
        <taxon>Longimicrobiaceae</taxon>
        <taxon>Longimicrobium</taxon>
    </lineage>
</organism>
<feature type="compositionally biased region" description="Low complexity" evidence="6">
    <location>
        <begin position="558"/>
        <end position="572"/>
    </location>
</feature>
<keyword evidence="9" id="KW-1185">Reference proteome</keyword>
<dbReference type="Proteomes" id="UP000582837">
    <property type="component" value="Unassembled WGS sequence"/>
</dbReference>
<dbReference type="GO" id="GO:0005524">
    <property type="term" value="F:ATP binding"/>
    <property type="evidence" value="ECO:0007669"/>
    <property type="project" value="UniProtKB-UniRule"/>
</dbReference>
<dbReference type="Pfam" id="PF00069">
    <property type="entry name" value="Pkinase"/>
    <property type="match status" value="1"/>
</dbReference>
<dbReference type="Gene3D" id="1.10.510.10">
    <property type="entry name" value="Transferase(Phosphotransferase) domain 1"/>
    <property type="match status" value="1"/>
</dbReference>
<dbReference type="InterPro" id="IPR000719">
    <property type="entry name" value="Prot_kinase_dom"/>
</dbReference>
<dbReference type="AlphaFoldDB" id="A0A841GYP6"/>
<feature type="compositionally biased region" description="Low complexity" evidence="6">
    <location>
        <begin position="535"/>
        <end position="547"/>
    </location>
</feature>
<feature type="region of interest" description="Disordered" evidence="6">
    <location>
        <begin position="523"/>
        <end position="605"/>
    </location>
</feature>
<sequence>MSGLAQFLVGHVLNDRYRLQSVLGEGGFGVVFRARDEKMERAVAVKVLVPPRGMGAAQTQRLRQRFQGEAELAARLPAHPNLVGVLDYGADDRVDFLVMELLEGESLRERLARPEPVSLRTALGILLGAARGVAVGHQNGLVHRDLKPANLFLESDPEQPEVRILDFGIAKMLDEAEDEETRTHLTLPGEWFGSEFYCAPEHLRREPVTRGVDVYSLGVVGFELLTRTRLFTAEDQNRRRQGLPVPIPSLLARNASVPQEVEWVIRRALAEDPAQRFADAGALAAELHRVYNRVRRAADLPETVLAAVPVDDRRAVSVQPDEGTVLVVEPTATGRRAVEADPASLEGQLARMRRKRWRSLALRAAGVAVLGTGGVAGGVALAANRAYQAPASLQAAPRLSAGEENQEGLREFRRMNYKAAAEHFRRAAEGAPDNAEFQNNHAYAVYRAGDADEGIRLLKDVVSRYPHREVAYSNLAEAQLAKPDSTGAVNTLLSLLAIQPSSARRREAETLLARLGYGTGVWEPSDPDAVEYDSGADAPAMDGPGMDDAMEMDDAPAEEGQPVDSSVSVVPDGRANRRVEMRTRTDTRPRWTPPPRSAPRDTVRM</sequence>
<dbReference type="InterPro" id="IPR017441">
    <property type="entry name" value="Protein_kinase_ATP_BS"/>
</dbReference>
<reference evidence="8 9" key="1">
    <citation type="submission" date="2020-08" db="EMBL/GenBank/DDBJ databases">
        <title>Genomic Encyclopedia of Type Strains, Phase IV (KMG-IV): sequencing the most valuable type-strain genomes for metagenomic binning, comparative biology and taxonomic classification.</title>
        <authorList>
            <person name="Goeker M."/>
        </authorList>
    </citation>
    <scope>NUCLEOTIDE SEQUENCE [LARGE SCALE GENOMIC DNA]</scope>
    <source>
        <strain evidence="8 9">DSM 29007</strain>
    </source>
</reference>
<dbReference type="RefSeq" id="WP_170033215.1">
    <property type="nucleotide sequence ID" value="NZ_JABDTL010000001.1"/>
</dbReference>
<comment type="caution">
    <text evidence="8">The sequence shown here is derived from an EMBL/GenBank/DDBJ whole genome shotgun (WGS) entry which is preliminary data.</text>
</comment>
<keyword evidence="2 5" id="KW-0547">Nucleotide-binding</keyword>
<dbReference type="CDD" id="cd14014">
    <property type="entry name" value="STKc_PknB_like"/>
    <property type="match status" value="1"/>
</dbReference>
<keyword evidence="3" id="KW-0418">Kinase</keyword>
<evidence type="ECO:0000313" key="9">
    <source>
        <dbReference type="Proteomes" id="UP000582837"/>
    </source>
</evidence>
<evidence type="ECO:0000256" key="2">
    <source>
        <dbReference type="ARBA" id="ARBA00022741"/>
    </source>
</evidence>
<evidence type="ECO:0000256" key="5">
    <source>
        <dbReference type="PROSITE-ProRule" id="PRU10141"/>
    </source>
</evidence>
<proteinExistence type="predicted"/>
<dbReference type="SUPFAM" id="SSF48452">
    <property type="entry name" value="TPR-like"/>
    <property type="match status" value="1"/>
</dbReference>
<accession>A0A841GYP6</accession>
<dbReference type="GO" id="GO:0004674">
    <property type="term" value="F:protein serine/threonine kinase activity"/>
    <property type="evidence" value="ECO:0007669"/>
    <property type="project" value="TreeGrafter"/>
</dbReference>
<evidence type="ECO:0000259" key="7">
    <source>
        <dbReference type="PROSITE" id="PS50011"/>
    </source>
</evidence>
<keyword evidence="4 5" id="KW-0067">ATP-binding</keyword>
<protein>
    <recommendedName>
        <fullName evidence="7">Protein kinase domain-containing protein</fullName>
    </recommendedName>
</protein>
<dbReference type="Gene3D" id="3.30.200.20">
    <property type="entry name" value="Phosphorylase Kinase, domain 1"/>
    <property type="match status" value="1"/>
</dbReference>
<dbReference type="InterPro" id="IPR011990">
    <property type="entry name" value="TPR-like_helical_dom_sf"/>
</dbReference>
<feature type="compositionally biased region" description="Basic and acidic residues" evidence="6">
    <location>
        <begin position="574"/>
        <end position="589"/>
    </location>
</feature>
<feature type="compositionally biased region" description="Acidic residues" evidence="6">
    <location>
        <begin position="548"/>
        <end position="557"/>
    </location>
</feature>
<feature type="domain" description="Protein kinase" evidence="7">
    <location>
        <begin position="17"/>
        <end position="291"/>
    </location>
</feature>
<gene>
    <name evidence="8" type="ORF">HNQ61_002478</name>
</gene>